<dbReference type="RefSeq" id="WP_091937137.1">
    <property type="nucleotide sequence ID" value="NZ_FNCY01000007.1"/>
</dbReference>
<dbReference type="GO" id="GO:0016758">
    <property type="term" value="F:hexosyltransferase activity"/>
    <property type="evidence" value="ECO:0007669"/>
    <property type="project" value="UniProtKB-ARBA"/>
</dbReference>
<gene>
    <name evidence="2" type="ORF">SAMN05660652_01985</name>
</gene>
<dbReference type="Gene3D" id="3.90.550.10">
    <property type="entry name" value="Spore Coat Polysaccharide Biosynthesis Protein SpsA, Chain A"/>
    <property type="match status" value="1"/>
</dbReference>
<dbReference type="PANTHER" id="PTHR22916:SF56">
    <property type="entry name" value="GLYCOSYL TRANSFERASE"/>
    <property type="match status" value="1"/>
</dbReference>
<protein>
    <submittedName>
        <fullName evidence="2">Glycosyltransferase involved in cell wall bisynthesis</fullName>
    </submittedName>
</protein>
<dbReference type="Proteomes" id="UP000198607">
    <property type="component" value="Unassembled WGS sequence"/>
</dbReference>
<feature type="domain" description="Glycosyltransferase 2-like" evidence="1">
    <location>
        <begin position="15"/>
        <end position="142"/>
    </location>
</feature>
<organism evidence="2 3">
    <name type="scientific">Propionivibrio dicarboxylicus</name>
    <dbReference type="NCBI Taxonomy" id="83767"/>
    <lineage>
        <taxon>Bacteria</taxon>
        <taxon>Pseudomonadati</taxon>
        <taxon>Pseudomonadota</taxon>
        <taxon>Betaproteobacteria</taxon>
        <taxon>Rhodocyclales</taxon>
        <taxon>Rhodocyclaceae</taxon>
        <taxon>Propionivibrio</taxon>
    </lineage>
</organism>
<dbReference type="AlphaFoldDB" id="A0A1G8DZ15"/>
<dbReference type="STRING" id="83767.SAMN05660652_01985"/>
<accession>A0A1G8DZ15</accession>
<keyword evidence="2" id="KW-0808">Transferase</keyword>
<dbReference type="Pfam" id="PF00535">
    <property type="entry name" value="Glycos_transf_2"/>
    <property type="match status" value="1"/>
</dbReference>
<evidence type="ECO:0000259" key="1">
    <source>
        <dbReference type="Pfam" id="PF00535"/>
    </source>
</evidence>
<evidence type="ECO:0000313" key="2">
    <source>
        <dbReference type="EMBL" id="SDH62883.1"/>
    </source>
</evidence>
<name>A0A1G8DZ15_9RHOO</name>
<dbReference type="CDD" id="cd00761">
    <property type="entry name" value="Glyco_tranf_GTA_type"/>
    <property type="match status" value="1"/>
</dbReference>
<dbReference type="PANTHER" id="PTHR22916">
    <property type="entry name" value="GLYCOSYLTRANSFERASE"/>
    <property type="match status" value="1"/>
</dbReference>
<dbReference type="InterPro" id="IPR001173">
    <property type="entry name" value="Glyco_trans_2-like"/>
</dbReference>
<dbReference type="InterPro" id="IPR029044">
    <property type="entry name" value="Nucleotide-diphossugar_trans"/>
</dbReference>
<dbReference type="SUPFAM" id="SSF53448">
    <property type="entry name" value="Nucleotide-diphospho-sugar transferases"/>
    <property type="match status" value="1"/>
</dbReference>
<reference evidence="2 3" key="1">
    <citation type="submission" date="2016-10" db="EMBL/GenBank/DDBJ databases">
        <authorList>
            <person name="de Groot N.N."/>
        </authorList>
    </citation>
    <scope>NUCLEOTIDE SEQUENCE [LARGE SCALE GENOMIC DNA]</scope>
    <source>
        <strain evidence="2 3">DSM 5885</strain>
    </source>
</reference>
<dbReference type="OrthoDB" id="9802649at2"/>
<proteinExistence type="predicted"/>
<dbReference type="EMBL" id="FNCY01000007">
    <property type="protein sequence ID" value="SDH62883.1"/>
    <property type="molecule type" value="Genomic_DNA"/>
</dbReference>
<sequence length="300" mass="34125">MQEVKEDGYFAPLVSIGMPIYNAADHLQRAIDSVLDQSFGNFELIISDNASTDISENLCRAYAQRDRRIRYIRQDTNLGAVKNFNFVLNQSRGKYFMWAASDDIRTPDFLMENVQFLEENPGYVASTTPNCFEGNENDPTKIVNFSIEGDLSSRYIAFLHSCWHSHGIFYSLMRTDIIKKCDIPGQSFTAADWAIDMFLASHGAIHRTKAGLAIFGRKGMSSRPDAWKSFRTHPLEFLLPLVRFSRHALRLMKPLAFPAWIRVFCILARLNLSASTDQAHAALYAFYCRNFKPVNKSGAH</sequence>
<keyword evidence="3" id="KW-1185">Reference proteome</keyword>
<evidence type="ECO:0000313" key="3">
    <source>
        <dbReference type="Proteomes" id="UP000198607"/>
    </source>
</evidence>